<name>A0A8G2BGF6_9PROT</name>
<evidence type="ECO:0000313" key="3">
    <source>
        <dbReference type="Proteomes" id="UP000198615"/>
    </source>
</evidence>
<proteinExistence type="predicted"/>
<dbReference type="AlphaFoldDB" id="A0A8G2BGF6"/>
<evidence type="ECO:0000313" key="2">
    <source>
        <dbReference type="EMBL" id="SDF54784.1"/>
    </source>
</evidence>
<feature type="region of interest" description="Disordered" evidence="1">
    <location>
        <begin position="29"/>
        <end position="50"/>
    </location>
</feature>
<dbReference type="RefSeq" id="WP_175474151.1">
    <property type="nucleotide sequence ID" value="NZ_FNBW01000004.1"/>
</dbReference>
<keyword evidence="3" id="KW-1185">Reference proteome</keyword>
<accession>A0A8G2BGF6</accession>
<comment type="caution">
    <text evidence="2">The sequence shown here is derived from an EMBL/GenBank/DDBJ whole genome shotgun (WGS) entry which is preliminary data.</text>
</comment>
<evidence type="ECO:0000256" key="1">
    <source>
        <dbReference type="SAM" id="MobiDB-lite"/>
    </source>
</evidence>
<gene>
    <name evidence="2" type="ORF">SAMN05660686_01625</name>
</gene>
<protein>
    <submittedName>
        <fullName evidence="2">Uncharacterized protein</fullName>
    </submittedName>
</protein>
<dbReference type="EMBL" id="FNBW01000004">
    <property type="protein sequence ID" value="SDF54784.1"/>
    <property type="molecule type" value="Genomic_DNA"/>
</dbReference>
<reference evidence="2 3" key="1">
    <citation type="submission" date="2016-10" db="EMBL/GenBank/DDBJ databases">
        <authorList>
            <person name="Varghese N."/>
            <person name="Submissions S."/>
        </authorList>
    </citation>
    <scope>NUCLEOTIDE SEQUENCE [LARGE SCALE GENOMIC DNA]</scope>
    <source>
        <strain evidence="2 3">DSM 18839</strain>
    </source>
</reference>
<sequence>MNGNHLLLLAHAATGGAGDQIERLIRQHHDVNRRHPEPQTHPADGRRNSRRRILGLF</sequence>
<dbReference type="Proteomes" id="UP000198615">
    <property type="component" value="Unassembled WGS sequence"/>
</dbReference>
<feature type="compositionally biased region" description="Basic and acidic residues" evidence="1">
    <location>
        <begin position="29"/>
        <end position="47"/>
    </location>
</feature>
<organism evidence="2 3">
    <name type="scientific">Thalassobaculum litoreum DSM 18839</name>
    <dbReference type="NCBI Taxonomy" id="1123362"/>
    <lineage>
        <taxon>Bacteria</taxon>
        <taxon>Pseudomonadati</taxon>
        <taxon>Pseudomonadota</taxon>
        <taxon>Alphaproteobacteria</taxon>
        <taxon>Rhodospirillales</taxon>
        <taxon>Thalassobaculaceae</taxon>
        <taxon>Thalassobaculum</taxon>
    </lineage>
</organism>